<name>A0A4R6S1L0_9MICO</name>
<evidence type="ECO:0000313" key="4">
    <source>
        <dbReference type="Proteomes" id="UP000295601"/>
    </source>
</evidence>
<dbReference type="PANTHER" id="PTHR22946:SF0">
    <property type="entry name" value="DIENELACTONE HYDROLASE DOMAIN-CONTAINING PROTEIN"/>
    <property type="match status" value="1"/>
</dbReference>
<dbReference type="Proteomes" id="UP000295601">
    <property type="component" value="Unassembled WGS sequence"/>
</dbReference>
<dbReference type="SUPFAM" id="SSF53474">
    <property type="entry name" value="alpha/beta-Hydrolases"/>
    <property type="match status" value="1"/>
</dbReference>
<proteinExistence type="inferred from homology"/>
<dbReference type="OrthoDB" id="3208682at2"/>
<reference evidence="3 4" key="1">
    <citation type="submission" date="2019-03" db="EMBL/GenBank/DDBJ databases">
        <title>Genomic analyses of the natural microbiome of Caenorhabditis elegans.</title>
        <authorList>
            <person name="Samuel B."/>
        </authorList>
    </citation>
    <scope>NUCLEOTIDE SEQUENCE [LARGE SCALE GENOMIC DNA]</scope>
    <source>
        <strain evidence="3 4">JUb18</strain>
    </source>
</reference>
<protein>
    <submittedName>
        <fullName evidence="3">Dienelactone hydrolase</fullName>
    </submittedName>
</protein>
<gene>
    <name evidence="3" type="ORF">EDF62_1379</name>
</gene>
<dbReference type="InterPro" id="IPR029058">
    <property type="entry name" value="AB_hydrolase_fold"/>
</dbReference>
<dbReference type="AlphaFoldDB" id="A0A4R6S1L0"/>
<dbReference type="GO" id="GO:0016787">
    <property type="term" value="F:hydrolase activity"/>
    <property type="evidence" value="ECO:0007669"/>
    <property type="project" value="UniProtKB-KW"/>
</dbReference>
<dbReference type="Pfam" id="PF01738">
    <property type="entry name" value="DLH"/>
    <property type="match status" value="1"/>
</dbReference>
<dbReference type="RefSeq" id="WP_133616426.1">
    <property type="nucleotide sequence ID" value="NZ_SNYA01000003.1"/>
</dbReference>
<accession>A0A4R6S1L0</accession>
<dbReference type="InterPro" id="IPR002925">
    <property type="entry name" value="Dienelactn_hydro"/>
</dbReference>
<organism evidence="3 4">
    <name type="scientific">Leucobacter luti</name>
    <dbReference type="NCBI Taxonomy" id="340320"/>
    <lineage>
        <taxon>Bacteria</taxon>
        <taxon>Bacillati</taxon>
        <taxon>Actinomycetota</taxon>
        <taxon>Actinomycetes</taxon>
        <taxon>Micrococcales</taxon>
        <taxon>Microbacteriaceae</taxon>
        <taxon>Leucobacter</taxon>
    </lineage>
</organism>
<dbReference type="Gene3D" id="3.40.50.1820">
    <property type="entry name" value="alpha/beta hydrolase"/>
    <property type="match status" value="1"/>
</dbReference>
<keyword evidence="3" id="KW-0378">Hydrolase</keyword>
<comment type="similarity">
    <text evidence="1">Belongs to the AB hydrolase superfamily.</text>
</comment>
<evidence type="ECO:0000256" key="1">
    <source>
        <dbReference type="ARBA" id="ARBA00008645"/>
    </source>
</evidence>
<evidence type="ECO:0000313" key="3">
    <source>
        <dbReference type="EMBL" id="TDP93400.1"/>
    </source>
</evidence>
<sequence>MIELVTRDIAYRHGGTEMLGLLVAPTGATGLPSVLLVHDAFGLGTETQSIASRLAALGLTVFAADVWAGRQLPASPAEIGPLIGSMVADRAQWHGRVAAAHAAAITQPEVDPRAVVGLGHCFGGSSVLELLRTGALLDASASSGAGAASVTLRGVVAIHAGLDLLAEDWDTAAAAGAAKKADAGWLAPRVLICSGADDPMATPEQRRVVQAGLDRAGIDWELDLYSGTVHAFTSPNAAHSPEPEVFNYHPANAGRAWSATLRFLREIFPEMSGTASP</sequence>
<dbReference type="EMBL" id="SNYA01000003">
    <property type="protein sequence ID" value="TDP93400.1"/>
    <property type="molecule type" value="Genomic_DNA"/>
</dbReference>
<keyword evidence="4" id="KW-1185">Reference proteome</keyword>
<comment type="caution">
    <text evidence="3">The sequence shown here is derived from an EMBL/GenBank/DDBJ whole genome shotgun (WGS) entry which is preliminary data.</text>
</comment>
<feature type="domain" description="Dienelactone hydrolase" evidence="2">
    <location>
        <begin position="20"/>
        <end position="267"/>
    </location>
</feature>
<dbReference type="InterPro" id="IPR050261">
    <property type="entry name" value="FrsA_esterase"/>
</dbReference>
<evidence type="ECO:0000259" key="2">
    <source>
        <dbReference type="Pfam" id="PF01738"/>
    </source>
</evidence>
<dbReference type="PANTHER" id="PTHR22946">
    <property type="entry name" value="DIENELACTONE HYDROLASE DOMAIN-CONTAINING PROTEIN-RELATED"/>
    <property type="match status" value="1"/>
</dbReference>